<dbReference type="Proteomes" id="UP000013304">
    <property type="component" value="Chromosome"/>
</dbReference>
<evidence type="ECO:0000313" key="4">
    <source>
        <dbReference type="Proteomes" id="UP000013304"/>
    </source>
</evidence>
<evidence type="ECO:0000256" key="2">
    <source>
        <dbReference type="SAM" id="Phobius"/>
    </source>
</evidence>
<organism evidence="3 4">
    <name type="scientific">Streptomyces microflavus DSM 40593</name>
    <dbReference type="NCBI Taxonomy" id="1303692"/>
    <lineage>
        <taxon>Bacteria</taxon>
        <taxon>Bacillati</taxon>
        <taxon>Actinomycetota</taxon>
        <taxon>Actinomycetes</taxon>
        <taxon>Kitasatosporales</taxon>
        <taxon>Streptomycetaceae</taxon>
        <taxon>Streptomyces</taxon>
    </lineage>
</organism>
<keyword evidence="2" id="KW-1133">Transmembrane helix</keyword>
<evidence type="ECO:0000313" key="3">
    <source>
        <dbReference type="EMBL" id="AGK75354.1"/>
    </source>
</evidence>
<gene>
    <name evidence="3" type="ORF">SFUL_370</name>
</gene>
<dbReference type="AlphaFoldDB" id="N0CK05"/>
<reference evidence="3 4" key="1">
    <citation type="submission" date="2013-04" db="EMBL/GenBank/DDBJ databases">
        <title>Complete genome sequence of Streptomyces fulvissimus.</title>
        <authorList>
            <person name="Myronovskyi M."/>
            <person name="Tokovenko B."/>
            <person name="Manderscheid N."/>
            <person name="Petzke L."/>
            <person name="Luzhetskyy A."/>
        </authorList>
    </citation>
    <scope>NUCLEOTIDE SEQUENCE [LARGE SCALE GENOMIC DNA]</scope>
    <source>
        <strain evidence="3 4">DSM 40593</strain>
    </source>
</reference>
<feature type="transmembrane region" description="Helical" evidence="2">
    <location>
        <begin position="20"/>
        <end position="44"/>
    </location>
</feature>
<feature type="compositionally biased region" description="Pro residues" evidence="1">
    <location>
        <begin position="101"/>
        <end position="111"/>
    </location>
</feature>
<evidence type="ECO:0008006" key="5">
    <source>
        <dbReference type="Google" id="ProtNLM"/>
    </source>
</evidence>
<evidence type="ECO:0000256" key="1">
    <source>
        <dbReference type="SAM" id="MobiDB-lite"/>
    </source>
</evidence>
<dbReference type="KEGG" id="sfi:SFUL_370"/>
<dbReference type="PATRIC" id="fig|1303692.3.peg.379"/>
<keyword evidence="2" id="KW-0812">Transmembrane</keyword>
<protein>
    <recommendedName>
        <fullName evidence="5">Secreted protein</fullName>
    </recommendedName>
</protein>
<dbReference type="Pfam" id="PF20087">
    <property type="entry name" value="DUF6479"/>
    <property type="match status" value="1"/>
</dbReference>
<feature type="compositionally biased region" description="Basic and acidic residues" evidence="1">
    <location>
        <begin position="61"/>
        <end position="87"/>
    </location>
</feature>
<dbReference type="InterPro" id="IPR045513">
    <property type="entry name" value="DUF6479"/>
</dbReference>
<feature type="region of interest" description="Disordered" evidence="1">
    <location>
        <begin position="47"/>
        <end position="111"/>
    </location>
</feature>
<accession>N0CK05</accession>
<dbReference type="RefSeq" id="WP_015606740.1">
    <property type="nucleotide sequence ID" value="NC_021177.1"/>
</dbReference>
<dbReference type="OrthoDB" id="4223997at2"/>
<sequence length="111" mass="11766">MDVSNGAMQSLAAPLADGTGALAAVLFPIAALAVVGLLIGGFLLGKRKKDTELPPPLPDEQPSRPEERTHIDRSDPHSTGRFPEDGHSLSPYELNDHGNEPIPPDTDPPRS</sequence>
<dbReference type="EMBL" id="CP005080">
    <property type="protein sequence ID" value="AGK75354.1"/>
    <property type="molecule type" value="Genomic_DNA"/>
</dbReference>
<proteinExistence type="predicted"/>
<dbReference type="HOGENOM" id="CLU_128229_1_0_11"/>
<name>N0CK05_STRMI</name>
<keyword evidence="2" id="KW-0472">Membrane</keyword>